<gene>
    <name evidence="1" type="ORF">RHMOL_Rhmol10G0293000</name>
</gene>
<evidence type="ECO:0000313" key="1">
    <source>
        <dbReference type="EMBL" id="KAI8536902.1"/>
    </source>
</evidence>
<evidence type="ECO:0000313" key="2">
    <source>
        <dbReference type="Proteomes" id="UP001062846"/>
    </source>
</evidence>
<sequence>MNLLVSLSLAKPYSLPSEYPFVDLPIQHLLTPLHVLSLRRVDLPNGAYLVIEQTEALVSVDVNSGKRMTNMQEEAILSVNRDAAKQIARELRLRDIGGIIVVDFLKMEDHIYKRLVYDEIKEAVKGDRSTVNISELSMNGIMEITRKRVRSSVTFLISEPCSYCKATGRVESLETSFSKIEREICRNLARMDGIAEPENAQSYPRFEVLVDRSMFNYLTSGNRKRLVVLSSALKVRIFLKIGTGLTRGKFKVPRGFTGGEFKVKPATDEEYHNNQNQVANSGLQRPNPPRRKLTIKKLKTRRK</sequence>
<reference evidence="1" key="1">
    <citation type="submission" date="2022-02" db="EMBL/GenBank/DDBJ databases">
        <title>Plant Genome Project.</title>
        <authorList>
            <person name="Zhang R.-G."/>
        </authorList>
    </citation>
    <scope>NUCLEOTIDE SEQUENCE</scope>
    <source>
        <strain evidence="1">AT1</strain>
    </source>
</reference>
<proteinExistence type="predicted"/>
<dbReference type="Proteomes" id="UP001062846">
    <property type="component" value="Chromosome 10"/>
</dbReference>
<protein>
    <submittedName>
        <fullName evidence="1">Uncharacterized protein</fullName>
    </submittedName>
</protein>
<name>A0ACC0M7M1_RHOML</name>
<accession>A0ACC0M7M1</accession>
<comment type="caution">
    <text evidence="1">The sequence shown here is derived from an EMBL/GenBank/DDBJ whole genome shotgun (WGS) entry which is preliminary data.</text>
</comment>
<dbReference type="EMBL" id="CM046397">
    <property type="protein sequence ID" value="KAI8536902.1"/>
    <property type="molecule type" value="Genomic_DNA"/>
</dbReference>
<keyword evidence="2" id="KW-1185">Reference proteome</keyword>
<organism evidence="1 2">
    <name type="scientific">Rhododendron molle</name>
    <name type="common">Chinese azalea</name>
    <name type="synonym">Azalea mollis</name>
    <dbReference type="NCBI Taxonomy" id="49168"/>
    <lineage>
        <taxon>Eukaryota</taxon>
        <taxon>Viridiplantae</taxon>
        <taxon>Streptophyta</taxon>
        <taxon>Embryophyta</taxon>
        <taxon>Tracheophyta</taxon>
        <taxon>Spermatophyta</taxon>
        <taxon>Magnoliopsida</taxon>
        <taxon>eudicotyledons</taxon>
        <taxon>Gunneridae</taxon>
        <taxon>Pentapetalae</taxon>
        <taxon>asterids</taxon>
        <taxon>Ericales</taxon>
        <taxon>Ericaceae</taxon>
        <taxon>Ericoideae</taxon>
        <taxon>Rhodoreae</taxon>
        <taxon>Rhododendron</taxon>
    </lineage>
</organism>